<accession>A0A243VK67</accession>
<dbReference type="SUPFAM" id="SSF53335">
    <property type="entry name" value="S-adenosyl-L-methionine-dependent methyltransferases"/>
    <property type="match status" value="1"/>
</dbReference>
<evidence type="ECO:0000256" key="1">
    <source>
        <dbReference type="ARBA" id="ARBA00022679"/>
    </source>
</evidence>
<evidence type="ECO:0000313" key="4">
    <source>
        <dbReference type="EMBL" id="UYV28972.1"/>
    </source>
</evidence>
<dbReference type="PANTHER" id="PTHR43861">
    <property type="entry name" value="TRANS-ACONITATE 2-METHYLTRANSFERASE-RELATED"/>
    <property type="match status" value="1"/>
</dbReference>
<dbReference type="EMBL" id="CP097356">
    <property type="protein sequence ID" value="UYV28972.1"/>
    <property type="molecule type" value="Genomic_DNA"/>
</dbReference>
<dbReference type="CDD" id="cd02440">
    <property type="entry name" value="AdoMet_MTases"/>
    <property type="match status" value="1"/>
</dbReference>
<dbReference type="Pfam" id="PF13649">
    <property type="entry name" value="Methyltransf_25"/>
    <property type="match status" value="1"/>
</dbReference>
<dbReference type="EMBL" id="CP114195">
    <property type="protein sequence ID" value="WAT93440.1"/>
    <property type="molecule type" value="Genomic_DNA"/>
</dbReference>
<dbReference type="RefSeq" id="WP_005485201.1">
    <property type="nucleotide sequence ID" value="NZ_CAJDZF010000003.1"/>
</dbReference>
<dbReference type="AlphaFoldDB" id="A0A243VK67"/>
<dbReference type="Proteomes" id="UP000321504">
    <property type="component" value="Unassembled WGS sequence"/>
</dbReference>
<organism evidence="3 6">
    <name type="scientific">Vibrio parahaemolyticus</name>
    <dbReference type="NCBI Taxonomy" id="670"/>
    <lineage>
        <taxon>Bacteria</taxon>
        <taxon>Pseudomonadati</taxon>
        <taxon>Pseudomonadota</taxon>
        <taxon>Gammaproteobacteria</taxon>
        <taxon>Vibrionales</taxon>
        <taxon>Vibrionaceae</taxon>
        <taxon>Vibrio</taxon>
    </lineage>
</organism>
<proteinExistence type="predicted"/>
<evidence type="ECO:0000259" key="2">
    <source>
        <dbReference type="Pfam" id="PF13649"/>
    </source>
</evidence>
<keyword evidence="3" id="KW-0489">Methyltransferase</keyword>
<protein>
    <submittedName>
        <fullName evidence="3">Class I SAM-dependent methyltransferase</fullName>
    </submittedName>
</protein>
<dbReference type="Proteomes" id="UP001163036">
    <property type="component" value="Chromosome 2"/>
</dbReference>
<reference evidence="5" key="3">
    <citation type="submission" date="2022-12" db="EMBL/GenBank/DDBJ databases">
        <title>Vibrio parahaemolyticus become highly virulent by producing novel Tc toxins.</title>
        <authorList>
            <person name="Yang F."/>
            <person name="You Y."/>
            <person name="Lai Q."/>
            <person name="Xu L."/>
            <person name="Li F."/>
        </authorList>
    </citation>
    <scope>NUCLEOTIDE SEQUENCE</scope>
    <source>
        <strain evidence="5">Vp-HL-202005</strain>
    </source>
</reference>
<evidence type="ECO:0000313" key="5">
    <source>
        <dbReference type="EMBL" id="WAT93440.1"/>
    </source>
</evidence>
<evidence type="ECO:0000313" key="6">
    <source>
        <dbReference type="Proteomes" id="UP000321504"/>
    </source>
</evidence>
<dbReference type="GO" id="GO:0032259">
    <property type="term" value="P:methylation"/>
    <property type="evidence" value="ECO:0007669"/>
    <property type="project" value="UniProtKB-KW"/>
</dbReference>
<dbReference type="Gene3D" id="3.40.50.150">
    <property type="entry name" value="Vaccinia Virus protein VP39"/>
    <property type="match status" value="1"/>
</dbReference>
<dbReference type="GO" id="GO:0008168">
    <property type="term" value="F:methyltransferase activity"/>
    <property type="evidence" value="ECO:0007669"/>
    <property type="project" value="UniProtKB-KW"/>
</dbReference>
<reference evidence="4" key="2">
    <citation type="submission" date="2022-05" db="EMBL/GenBank/DDBJ databases">
        <title>Megaplasmid of Vibrio parahaemolyticus.</title>
        <authorList>
            <person name="Strauch E."/>
            <person name="Borowiak M."/>
        </authorList>
    </citation>
    <scope>NUCLEOTIDE SEQUENCE</scope>
    <source>
        <strain evidence="4">16-VB00198</strain>
    </source>
</reference>
<dbReference type="Proteomes" id="UP001156560">
    <property type="component" value="Chromosome 2"/>
</dbReference>
<name>A0A243VK67_VIBPH</name>
<evidence type="ECO:0000313" key="3">
    <source>
        <dbReference type="EMBL" id="TXN17741.1"/>
    </source>
</evidence>
<dbReference type="EMBL" id="VRMQ01000001">
    <property type="protein sequence ID" value="TXN17741.1"/>
    <property type="molecule type" value="Genomic_DNA"/>
</dbReference>
<sequence>MKWLDRLKIANYHRKRYKQFGNDKARTLGWQDEYSQISRFEALTRSLCLEAVSILDIGCGFGDLLEYIESQNQYPARYVGIDQQKQFITKARKRAFKTPVNFICGDFSKLVLPQSDYVFASGSLNYKSSNANHTIEMIEKMYRAARIGCVFNLLDEEKLPSMRMLESHNKVGVLRYCRWLCPDAQLIEGYSDHDFTIVMIKKAEPVS</sequence>
<keyword evidence="1" id="KW-0808">Transferase</keyword>
<feature type="domain" description="Methyltransferase" evidence="2">
    <location>
        <begin position="54"/>
        <end position="145"/>
    </location>
</feature>
<dbReference type="InterPro" id="IPR041698">
    <property type="entry name" value="Methyltransf_25"/>
</dbReference>
<reference evidence="3 6" key="1">
    <citation type="submission" date="2019-08" db="EMBL/GenBank/DDBJ databases">
        <title>Emerging of two pre-pandemic pathogenic O4:KUT lineages of Vibrio parahaemolyticus in coastal eastern China.</title>
        <authorList>
            <person name="Yu H."/>
        </authorList>
    </citation>
    <scope>NUCLEOTIDE SEQUENCE [LARGE SCALE GENOMIC DNA]</scope>
    <source>
        <strain evidence="3 6">HZ17-383</strain>
    </source>
</reference>
<dbReference type="InterPro" id="IPR029063">
    <property type="entry name" value="SAM-dependent_MTases_sf"/>
</dbReference>
<gene>
    <name evidence="3" type="ORF">FVP01_01755</name>
    <name evidence="4" type="ORF">M5598_17305</name>
    <name evidence="5" type="ORF">O1Q84_20840</name>
</gene>